<keyword evidence="2" id="KW-1185">Reference proteome</keyword>
<reference evidence="1 2" key="1">
    <citation type="submission" date="2020-04" db="EMBL/GenBank/DDBJ databases">
        <title>Salinimonas sp. HHU 13199.</title>
        <authorList>
            <person name="Cui X."/>
            <person name="Zhang D."/>
        </authorList>
    </citation>
    <scope>NUCLEOTIDE SEQUENCE [LARGE SCALE GENOMIC DNA]</scope>
    <source>
        <strain evidence="1 2">HHU 13199</strain>
    </source>
</reference>
<evidence type="ECO:0000313" key="1">
    <source>
        <dbReference type="EMBL" id="MBD3586427.1"/>
    </source>
</evidence>
<dbReference type="EMBL" id="JABBXD010000006">
    <property type="protein sequence ID" value="MBD3586427.1"/>
    <property type="molecule type" value="Genomic_DNA"/>
</dbReference>
<comment type="caution">
    <text evidence="1">The sequence shown here is derived from an EMBL/GenBank/DDBJ whole genome shotgun (WGS) entry which is preliminary data.</text>
</comment>
<dbReference type="Proteomes" id="UP000624419">
    <property type="component" value="Unassembled WGS sequence"/>
</dbReference>
<sequence>MFTPEFVSEERGEYTLVANHSLENAEAIELSIAYNRARIEFGVSQLPAHLQRCRLIYDIRGQVVSESVISQIREALSHACALEFKS</sequence>
<accession>A0ABR8LJQ2</accession>
<organism evidence="1 2">
    <name type="scientific">Salinimonas profundi</name>
    <dbReference type="NCBI Taxonomy" id="2729140"/>
    <lineage>
        <taxon>Bacteria</taxon>
        <taxon>Pseudomonadati</taxon>
        <taxon>Pseudomonadota</taxon>
        <taxon>Gammaproteobacteria</taxon>
        <taxon>Alteromonadales</taxon>
        <taxon>Alteromonadaceae</taxon>
        <taxon>Alteromonas/Salinimonas group</taxon>
        <taxon>Salinimonas</taxon>
    </lineage>
</organism>
<proteinExistence type="predicted"/>
<dbReference type="RefSeq" id="WP_191025349.1">
    <property type="nucleotide sequence ID" value="NZ_JABBXD010000006.1"/>
</dbReference>
<name>A0ABR8LJQ2_9ALTE</name>
<gene>
    <name evidence="1" type="ORF">HHX48_11820</name>
</gene>
<evidence type="ECO:0000313" key="2">
    <source>
        <dbReference type="Proteomes" id="UP000624419"/>
    </source>
</evidence>
<protein>
    <submittedName>
        <fullName evidence="1">Uncharacterized protein</fullName>
    </submittedName>
</protein>